<feature type="compositionally biased region" description="Basic residues" evidence="1">
    <location>
        <begin position="82"/>
        <end position="91"/>
    </location>
</feature>
<dbReference type="RefSeq" id="XP_001746580.1">
    <property type="nucleotide sequence ID" value="XM_001746528.1"/>
</dbReference>
<feature type="compositionally biased region" description="Polar residues" evidence="1">
    <location>
        <begin position="476"/>
        <end position="495"/>
    </location>
</feature>
<evidence type="ECO:0000313" key="2">
    <source>
        <dbReference type="EMBL" id="EDQ88476.1"/>
    </source>
</evidence>
<reference evidence="2 3" key="1">
    <citation type="journal article" date="2008" name="Nature">
        <title>The genome of the choanoflagellate Monosiga brevicollis and the origin of metazoans.</title>
        <authorList>
            <consortium name="JGI Sequencing"/>
            <person name="King N."/>
            <person name="Westbrook M.J."/>
            <person name="Young S.L."/>
            <person name="Kuo A."/>
            <person name="Abedin M."/>
            <person name="Chapman J."/>
            <person name="Fairclough S."/>
            <person name="Hellsten U."/>
            <person name="Isogai Y."/>
            <person name="Letunic I."/>
            <person name="Marr M."/>
            <person name="Pincus D."/>
            <person name="Putnam N."/>
            <person name="Rokas A."/>
            <person name="Wright K.J."/>
            <person name="Zuzow R."/>
            <person name="Dirks W."/>
            <person name="Good M."/>
            <person name="Goodstein D."/>
            <person name="Lemons D."/>
            <person name="Li W."/>
            <person name="Lyons J.B."/>
            <person name="Morris A."/>
            <person name="Nichols S."/>
            <person name="Richter D.J."/>
            <person name="Salamov A."/>
            <person name="Bork P."/>
            <person name="Lim W.A."/>
            <person name="Manning G."/>
            <person name="Miller W.T."/>
            <person name="McGinnis W."/>
            <person name="Shapiro H."/>
            <person name="Tjian R."/>
            <person name="Grigoriev I.V."/>
            <person name="Rokhsar D."/>
        </authorList>
    </citation>
    <scope>NUCLEOTIDE SEQUENCE [LARGE SCALE GENOMIC DNA]</scope>
    <source>
        <strain evidence="3">MX1 / ATCC 50154</strain>
    </source>
</reference>
<evidence type="ECO:0000256" key="1">
    <source>
        <dbReference type="SAM" id="MobiDB-lite"/>
    </source>
</evidence>
<feature type="compositionally biased region" description="Polar residues" evidence="1">
    <location>
        <begin position="401"/>
        <end position="422"/>
    </location>
</feature>
<feature type="compositionally biased region" description="Low complexity" evidence="1">
    <location>
        <begin position="381"/>
        <end position="393"/>
    </location>
</feature>
<accession>A9V1P1</accession>
<feature type="compositionally biased region" description="Polar residues" evidence="1">
    <location>
        <begin position="442"/>
        <end position="456"/>
    </location>
</feature>
<dbReference type="GeneID" id="5891940"/>
<dbReference type="AlphaFoldDB" id="A9V1P1"/>
<feature type="compositionally biased region" description="Polar residues" evidence="1">
    <location>
        <begin position="106"/>
        <end position="117"/>
    </location>
</feature>
<dbReference type="Proteomes" id="UP000001357">
    <property type="component" value="Unassembled WGS sequence"/>
</dbReference>
<keyword evidence="3" id="KW-1185">Reference proteome</keyword>
<organism evidence="2 3">
    <name type="scientific">Monosiga brevicollis</name>
    <name type="common">Choanoflagellate</name>
    <dbReference type="NCBI Taxonomy" id="81824"/>
    <lineage>
        <taxon>Eukaryota</taxon>
        <taxon>Choanoflagellata</taxon>
        <taxon>Craspedida</taxon>
        <taxon>Salpingoecidae</taxon>
        <taxon>Monosiga</taxon>
    </lineage>
</organism>
<dbReference type="Pfam" id="PF15375">
    <property type="entry name" value="FSAF1"/>
    <property type="match status" value="1"/>
</dbReference>
<sequence length="520" mass="57117">MGIEEELQQELQALGPQRTASSSRKEDAKPKRRTSTGKAASRKAVPSARAGRHRGAGHEVTQAQVTVEQSEPEPSLNLSAPKAKKSKKKGTPRSDPQPDQSELPEPSSSSNAGTQKTVEVIEFVEPPALRRGNDIRGAHADAKSSVTAQESSTAGTNVRVGEHLSGLRPEALLTAARHEIFEFNLSHAQGKNKRQLKRERLARLGAKVQPQEPRMPYPRLQALTKARRERQARRDAELREMGMLPTGKRGASKDKNKDAKRSTQKVWRQFLTLGERHGLSLMKSEEMDVVTPASLPPPRPRASKPRTAARFHDAEGKPLRPGTKGWRKAYLQQYRERLRSEQQELTAKVRADSKKHELLVQASEALRRDWLSLSLLARATRSRVDTSTSSSAAGSPVLDTVRSTMEQRASRSPTLISKNQGDAPSAKHRDDASKPPAAVPSALTTPQLSKIQSPSASAKDDQGWLGPRSKRGKINDLSTSIAEEPMTATSSSASFDTHERHHYVHERSKEPSQPPADASS</sequence>
<dbReference type="KEGG" id="mbr:MONBRDRAFT_37428"/>
<proteinExistence type="predicted"/>
<gene>
    <name evidence="2" type="ORF">MONBRDRAFT_37428</name>
</gene>
<feature type="region of interest" description="Disordered" evidence="1">
    <location>
        <begin position="288"/>
        <end position="323"/>
    </location>
</feature>
<evidence type="ECO:0000313" key="3">
    <source>
        <dbReference type="Proteomes" id="UP000001357"/>
    </source>
</evidence>
<dbReference type="EMBL" id="CH991554">
    <property type="protein sequence ID" value="EDQ88476.1"/>
    <property type="molecule type" value="Genomic_DNA"/>
</dbReference>
<dbReference type="InParanoid" id="A9V1P1"/>
<feature type="region of interest" description="Disordered" evidence="1">
    <location>
        <begin position="244"/>
        <end position="263"/>
    </location>
</feature>
<feature type="compositionally biased region" description="Basic and acidic residues" evidence="1">
    <location>
        <begin position="251"/>
        <end position="261"/>
    </location>
</feature>
<name>A9V1P1_MONBE</name>
<protein>
    <submittedName>
        <fullName evidence="2">Uncharacterized protein</fullName>
    </submittedName>
</protein>
<dbReference type="InterPro" id="IPR027973">
    <property type="entry name" value="FSAF1-like"/>
</dbReference>
<feature type="region of interest" description="Disordered" evidence="1">
    <location>
        <begin position="1"/>
        <end position="120"/>
    </location>
</feature>
<feature type="region of interest" description="Disordered" evidence="1">
    <location>
        <begin position="381"/>
        <end position="520"/>
    </location>
</feature>